<dbReference type="Gene3D" id="3.40.50.1820">
    <property type="entry name" value="alpha/beta hydrolase"/>
    <property type="match status" value="2"/>
</dbReference>
<evidence type="ECO:0000313" key="7">
    <source>
        <dbReference type="Proteomes" id="UP000799437"/>
    </source>
</evidence>
<reference evidence="6" key="1">
    <citation type="journal article" date="2020" name="Stud. Mycol.">
        <title>101 Dothideomycetes genomes: a test case for predicting lifestyles and emergence of pathogens.</title>
        <authorList>
            <person name="Haridas S."/>
            <person name="Albert R."/>
            <person name="Binder M."/>
            <person name="Bloem J."/>
            <person name="Labutti K."/>
            <person name="Salamov A."/>
            <person name="Andreopoulos B."/>
            <person name="Baker S."/>
            <person name="Barry K."/>
            <person name="Bills G."/>
            <person name="Bluhm B."/>
            <person name="Cannon C."/>
            <person name="Castanera R."/>
            <person name="Culley D."/>
            <person name="Daum C."/>
            <person name="Ezra D."/>
            <person name="Gonzalez J."/>
            <person name="Henrissat B."/>
            <person name="Kuo A."/>
            <person name="Liang C."/>
            <person name="Lipzen A."/>
            <person name="Lutzoni F."/>
            <person name="Magnuson J."/>
            <person name="Mondo S."/>
            <person name="Nolan M."/>
            <person name="Ohm R."/>
            <person name="Pangilinan J."/>
            <person name="Park H.-J."/>
            <person name="Ramirez L."/>
            <person name="Alfaro M."/>
            <person name="Sun H."/>
            <person name="Tritt A."/>
            <person name="Yoshinaga Y."/>
            <person name="Zwiers L.-H."/>
            <person name="Turgeon B."/>
            <person name="Goodwin S."/>
            <person name="Spatafora J."/>
            <person name="Crous P."/>
            <person name="Grigoriev I."/>
        </authorList>
    </citation>
    <scope>NUCLEOTIDE SEQUENCE</scope>
    <source>
        <strain evidence="6">CBS 121739</strain>
    </source>
</reference>
<sequence length="578" mass="64340">MSASSFSKLLETLSMAILVKRAAVAAMLGVTLFGTGSNALGGINPNMFRYLADYDLNPDGSPLDQETAEVKSMGIAAADNKTITPEYVELPLNHFGTNAGTFKNRFWVTESGYKPGAARPVFVYDFGEGDAEPAVLEYLQNSTHFFNQMVEAYGGIGILWEHRFYGNSTPVEINLDTPPEAFKFLTTEQALADVKAFADQFSRKNYPNVDFTPNGAPWVFIGGSYAGMRAAFMRKLYPETIVASYASSAPVQASVDMSFFYDTIYHGMNAYGYSNCTADIHAAIMYMDKEMEDEEKAAALKQKFLGRGAEKNPNPSFGEALTIPTAFWHLRGMDKGLHSLCTHISTDPATNKTAPAEGWAASKGPEFTVDRWASWPIFVRMVNDLMTSNCEGPVPKKSGTPDCNLNHRFSNPVNISWIYQYCTQWGFLQSANLGERQIVSKWNSLQHQMDICHRQFPSGIPKEPETDKTNQFFGGWKMRPSNVYWSGGQYDPWGTLSPLSTEDFAPHLEVTQNIPECNVATSEDTLFGYTLANAQHCYDFKTTPLAATSRGYFTSALDKWLKCWEPKKPGYPRYEGKP</sequence>
<dbReference type="GO" id="GO:0070008">
    <property type="term" value="F:serine-type exopeptidase activity"/>
    <property type="evidence" value="ECO:0007669"/>
    <property type="project" value="InterPro"/>
</dbReference>
<evidence type="ECO:0000256" key="1">
    <source>
        <dbReference type="ARBA" id="ARBA00011079"/>
    </source>
</evidence>
<evidence type="ECO:0000256" key="2">
    <source>
        <dbReference type="ARBA" id="ARBA00022670"/>
    </source>
</evidence>
<proteinExistence type="inferred from homology"/>
<dbReference type="InterPro" id="IPR029058">
    <property type="entry name" value="AB_hydrolase_fold"/>
</dbReference>
<dbReference type="Pfam" id="PF05577">
    <property type="entry name" value="Peptidase_S28"/>
    <property type="match status" value="2"/>
</dbReference>
<comment type="similarity">
    <text evidence="1">Belongs to the peptidase S28 family.</text>
</comment>
<dbReference type="Proteomes" id="UP000799437">
    <property type="component" value="Unassembled WGS sequence"/>
</dbReference>
<keyword evidence="5" id="KW-0325">Glycoprotein</keyword>
<evidence type="ECO:0008006" key="8">
    <source>
        <dbReference type="Google" id="ProtNLM"/>
    </source>
</evidence>
<keyword evidence="3" id="KW-0732">Signal</keyword>
<evidence type="ECO:0000256" key="3">
    <source>
        <dbReference type="ARBA" id="ARBA00022729"/>
    </source>
</evidence>
<gene>
    <name evidence="6" type="ORF">EJ05DRAFT_126202</name>
</gene>
<evidence type="ECO:0000256" key="4">
    <source>
        <dbReference type="ARBA" id="ARBA00022801"/>
    </source>
</evidence>
<dbReference type="PANTHER" id="PTHR11010:SF109">
    <property type="entry name" value="PEPTIDASE, FAMILY S28, PUTATIVE (AFU_ORTHOLOGUE AFUA_4G03790)-RELATED"/>
    <property type="match status" value="1"/>
</dbReference>
<dbReference type="FunFam" id="3.40.50.1820:FF:000636">
    <property type="entry name" value="Serine peptidase, family S28, putative"/>
    <property type="match status" value="1"/>
</dbReference>
<dbReference type="GeneID" id="54480161"/>
<dbReference type="AlphaFoldDB" id="A0A6A6VZM9"/>
<accession>A0A6A6VZM9</accession>
<protein>
    <recommendedName>
        <fullName evidence="8">Peptidase S28</fullName>
    </recommendedName>
</protein>
<dbReference type="SUPFAM" id="SSF53474">
    <property type="entry name" value="alpha/beta-Hydrolases"/>
    <property type="match status" value="1"/>
</dbReference>
<dbReference type="OrthoDB" id="1735038at2759"/>
<evidence type="ECO:0000313" key="6">
    <source>
        <dbReference type="EMBL" id="KAF2755204.1"/>
    </source>
</evidence>
<name>A0A6A6VZM9_9PEZI</name>
<keyword evidence="2" id="KW-0645">Protease</keyword>
<dbReference type="GO" id="GO:0008239">
    <property type="term" value="F:dipeptidyl-peptidase activity"/>
    <property type="evidence" value="ECO:0007669"/>
    <property type="project" value="TreeGrafter"/>
</dbReference>
<keyword evidence="4" id="KW-0378">Hydrolase</keyword>
<keyword evidence="7" id="KW-1185">Reference proteome</keyword>
<dbReference type="PANTHER" id="PTHR11010">
    <property type="entry name" value="PROTEASE S28 PRO-X CARBOXYPEPTIDASE-RELATED"/>
    <property type="match status" value="1"/>
</dbReference>
<dbReference type="InterPro" id="IPR008758">
    <property type="entry name" value="Peptidase_S28"/>
</dbReference>
<dbReference type="EMBL" id="ML996578">
    <property type="protein sequence ID" value="KAF2755204.1"/>
    <property type="molecule type" value="Genomic_DNA"/>
</dbReference>
<organism evidence="6 7">
    <name type="scientific">Pseudovirgaria hyperparasitica</name>
    <dbReference type="NCBI Taxonomy" id="470096"/>
    <lineage>
        <taxon>Eukaryota</taxon>
        <taxon>Fungi</taxon>
        <taxon>Dikarya</taxon>
        <taxon>Ascomycota</taxon>
        <taxon>Pezizomycotina</taxon>
        <taxon>Dothideomycetes</taxon>
        <taxon>Dothideomycetes incertae sedis</taxon>
        <taxon>Acrospermales</taxon>
        <taxon>Acrospermaceae</taxon>
        <taxon>Pseudovirgaria</taxon>
    </lineage>
</organism>
<evidence type="ECO:0000256" key="5">
    <source>
        <dbReference type="ARBA" id="ARBA00023180"/>
    </source>
</evidence>
<dbReference type="RefSeq" id="XP_033597655.1">
    <property type="nucleotide sequence ID" value="XM_033739107.1"/>
</dbReference>
<dbReference type="GO" id="GO:0006508">
    <property type="term" value="P:proteolysis"/>
    <property type="evidence" value="ECO:0007669"/>
    <property type="project" value="UniProtKB-KW"/>
</dbReference>